<sequence length="46" mass="5377">MSIIQIIFTVILLASGILVFMTFIPNKLSDKISRELKDYSNKHYFK</sequence>
<protein>
    <submittedName>
        <fullName evidence="2">Uncharacterized protein</fullName>
    </submittedName>
</protein>
<evidence type="ECO:0000313" key="3">
    <source>
        <dbReference type="Proteomes" id="UP000006745"/>
    </source>
</evidence>
<feature type="transmembrane region" description="Helical" evidence="1">
    <location>
        <begin position="6"/>
        <end position="24"/>
    </location>
</feature>
<dbReference type="PATRIC" id="fig|1161421.3.peg.1618"/>
<comment type="caution">
    <text evidence="2">The sequence shown here is derived from an EMBL/GenBank/DDBJ whole genome shotgun (WGS) entry which is preliminary data.</text>
</comment>
<organism evidence="2 3">
    <name type="scientific">Streptococcus oralis SK304</name>
    <dbReference type="NCBI Taxonomy" id="1161421"/>
    <lineage>
        <taxon>Bacteria</taxon>
        <taxon>Bacillati</taxon>
        <taxon>Bacillota</taxon>
        <taxon>Bacilli</taxon>
        <taxon>Lactobacillales</taxon>
        <taxon>Streptococcaceae</taxon>
        <taxon>Streptococcus</taxon>
    </lineage>
</organism>
<gene>
    <name evidence="2" type="ORF">HMPREF1125_1082</name>
</gene>
<dbReference type="AlphaFoldDB" id="J4K8F9"/>
<keyword evidence="1" id="KW-0812">Transmembrane</keyword>
<proteinExistence type="predicted"/>
<reference evidence="2 3" key="1">
    <citation type="submission" date="2012-07" db="EMBL/GenBank/DDBJ databases">
        <authorList>
            <person name="Durkin A.S."/>
            <person name="McCorrison J."/>
            <person name="Torralba M."/>
            <person name="Gillis M."/>
            <person name="Methe B."/>
            <person name="Sutton G."/>
            <person name="Nelson K.E."/>
        </authorList>
    </citation>
    <scope>NUCLEOTIDE SEQUENCE [LARGE SCALE GENOMIC DNA]</scope>
    <source>
        <strain evidence="2 3">SK304</strain>
    </source>
</reference>
<accession>J4K8F9</accession>
<dbReference type="EMBL" id="ALJN01000016">
    <property type="protein sequence ID" value="EJP20951.1"/>
    <property type="molecule type" value="Genomic_DNA"/>
</dbReference>
<evidence type="ECO:0000313" key="2">
    <source>
        <dbReference type="EMBL" id="EJP20951.1"/>
    </source>
</evidence>
<evidence type="ECO:0000256" key="1">
    <source>
        <dbReference type="SAM" id="Phobius"/>
    </source>
</evidence>
<name>J4K8F9_STROR</name>
<keyword evidence="1" id="KW-0472">Membrane</keyword>
<dbReference type="Proteomes" id="UP000006745">
    <property type="component" value="Unassembled WGS sequence"/>
</dbReference>
<keyword evidence="1" id="KW-1133">Transmembrane helix</keyword>